<evidence type="ECO:0000256" key="3">
    <source>
        <dbReference type="ARBA" id="ARBA00023006"/>
    </source>
</evidence>
<evidence type="ECO:0000313" key="5">
    <source>
        <dbReference type="Proteomes" id="UP000038040"/>
    </source>
</evidence>
<dbReference type="Proteomes" id="UP000038040">
    <property type="component" value="Unplaced"/>
</dbReference>
<dbReference type="STRING" id="318479.A0A158Q3R2"/>
<dbReference type="GO" id="GO:0000045">
    <property type="term" value="P:autophagosome assembly"/>
    <property type="evidence" value="ECO:0007669"/>
    <property type="project" value="TreeGrafter"/>
</dbReference>
<dbReference type="WBParaSite" id="DME_0000298001-mRNA-1">
    <property type="protein sequence ID" value="DME_0000298001-mRNA-1"/>
    <property type="gene ID" value="DME_0000298001"/>
</dbReference>
<dbReference type="AlphaFoldDB" id="A0A158Q3R2"/>
<sequence length="242" mass="27440">MNARSSVSKLTIEIRQIKETLLAIFAPLILQRTHGKIRYTAENIYQHGSVGFKEVLCDSIPFTYVCVNSNELNAKLQTEIDLFCSEVSSILNNTERVLHDSFSDSAKYEIVIPSAKIGLEFYQRQRRLLLPQDVPWEIWQMDLTVVRATDDGYLSSLADSLADELTSLHLNFISAINQSIYLPKVPSKSELLNVFDDSISDCNPYLYRIVRPQLSDGSRSSSYWQSAGGATVRRFLKDTLSF</sequence>
<evidence type="ECO:0000313" key="7">
    <source>
        <dbReference type="WBParaSite" id="DME_0000298001-mRNA-1"/>
    </source>
</evidence>
<accession>A0A158Q3R2</accession>
<evidence type="ECO:0000313" key="6">
    <source>
        <dbReference type="Proteomes" id="UP000274756"/>
    </source>
</evidence>
<organism evidence="5 7">
    <name type="scientific">Dracunculus medinensis</name>
    <name type="common">Guinea worm</name>
    <dbReference type="NCBI Taxonomy" id="318479"/>
    <lineage>
        <taxon>Eukaryota</taxon>
        <taxon>Metazoa</taxon>
        <taxon>Ecdysozoa</taxon>
        <taxon>Nematoda</taxon>
        <taxon>Chromadorea</taxon>
        <taxon>Rhabditida</taxon>
        <taxon>Spirurina</taxon>
        <taxon>Dracunculoidea</taxon>
        <taxon>Dracunculidae</taxon>
        <taxon>Dracunculus</taxon>
    </lineage>
</organism>
<dbReference type="PANTHER" id="PTHR13292">
    <property type="entry name" value="AUTOPHAGY-RELATED PROTEIN 101"/>
    <property type="match status" value="1"/>
</dbReference>
<name>A0A158Q3R2_DRAME</name>
<evidence type="ECO:0000256" key="1">
    <source>
        <dbReference type="ARBA" id="ARBA00007130"/>
    </source>
</evidence>
<reference evidence="7" key="1">
    <citation type="submission" date="2016-04" db="UniProtKB">
        <authorList>
            <consortium name="WormBaseParasite"/>
        </authorList>
    </citation>
    <scope>IDENTIFICATION</scope>
</reference>
<dbReference type="EMBL" id="UYYG01001159">
    <property type="protein sequence ID" value="VDN57166.1"/>
    <property type="molecule type" value="Genomic_DNA"/>
</dbReference>
<dbReference type="GO" id="GO:0019901">
    <property type="term" value="F:protein kinase binding"/>
    <property type="evidence" value="ECO:0007669"/>
    <property type="project" value="TreeGrafter"/>
</dbReference>
<dbReference type="Proteomes" id="UP000274756">
    <property type="component" value="Unassembled WGS sequence"/>
</dbReference>
<reference evidence="4 6" key="2">
    <citation type="submission" date="2018-11" db="EMBL/GenBank/DDBJ databases">
        <authorList>
            <consortium name="Pathogen Informatics"/>
        </authorList>
    </citation>
    <scope>NUCLEOTIDE SEQUENCE [LARGE SCALE GENOMIC DNA]</scope>
</reference>
<dbReference type="GO" id="GO:0000407">
    <property type="term" value="C:phagophore assembly site"/>
    <property type="evidence" value="ECO:0007669"/>
    <property type="project" value="TreeGrafter"/>
</dbReference>
<protein>
    <recommendedName>
        <fullName evidence="2">Autophagy-related protein 101</fullName>
    </recommendedName>
</protein>
<dbReference type="OrthoDB" id="10259639at2759"/>
<dbReference type="InterPro" id="IPR012445">
    <property type="entry name" value="ATG101"/>
</dbReference>
<dbReference type="GO" id="GO:1990316">
    <property type="term" value="C:Atg1/ULK1 kinase complex"/>
    <property type="evidence" value="ECO:0007669"/>
    <property type="project" value="TreeGrafter"/>
</dbReference>
<gene>
    <name evidence="4" type="ORF">DME_LOCUS7139</name>
</gene>
<proteinExistence type="inferred from homology"/>
<evidence type="ECO:0000256" key="2">
    <source>
        <dbReference type="ARBA" id="ARBA00018874"/>
    </source>
</evidence>
<dbReference type="Pfam" id="PF07855">
    <property type="entry name" value="ATG101"/>
    <property type="match status" value="1"/>
</dbReference>
<keyword evidence="6" id="KW-1185">Reference proteome</keyword>
<comment type="similarity">
    <text evidence="1">Belongs to the ATG101 family.</text>
</comment>
<keyword evidence="3" id="KW-0072">Autophagy</keyword>
<evidence type="ECO:0000313" key="4">
    <source>
        <dbReference type="EMBL" id="VDN57166.1"/>
    </source>
</evidence>
<dbReference type="PANTHER" id="PTHR13292:SF0">
    <property type="entry name" value="AUTOPHAGY-RELATED PROTEIN 101"/>
    <property type="match status" value="1"/>
</dbReference>